<keyword evidence="2" id="KW-1185">Reference proteome</keyword>
<sequence length="126" mass="13033">AKTALGNKASFLQDCQVGLPTGELCVGEHHDTILGSFVETKHSLLGRSGTLTDGVHPCDHLILAQALAGLQALDTISLEKSIRAGRALLACLPKGSWLRALALPTDTVPAVTADLAVLGLARADVC</sequence>
<accession>A0A9L0SFZ8</accession>
<reference evidence="1 2" key="1">
    <citation type="journal article" date="2009" name="Science">
        <title>Genome sequence, comparative analysis, and population genetics of the domestic horse.</title>
        <authorList>
            <consortium name="Broad Institute Genome Sequencing Platform"/>
            <consortium name="Broad Institute Whole Genome Assembly Team"/>
            <person name="Wade C.M."/>
            <person name="Giulotto E."/>
            <person name="Sigurdsson S."/>
            <person name="Zoli M."/>
            <person name="Gnerre S."/>
            <person name="Imsland F."/>
            <person name="Lear T.L."/>
            <person name="Adelson D.L."/>
            <person name="Bailey E."/>
            <person name="Bellone R.R."/>
            <person name="Bloecker H."/>
            <person name="Distl O."/>
            <person name="Edgar R.C."/>
            <person name="Garber M."/>
            <person name="Leeb T."/>
            <person name="Mauceli E."/>
            <person name="MacLeod J.N."/>
            <person name="Penedo M.C.T."/>
            <person name="Raison J.M."/>
            <person name="Sharpe T."/>
            <person name="Vogel J."/>
            <person name="Andersson L."/>
            <person name="Antczak D.F."/>
            <person name="Biagi T."/>
            <person name="Binns M.M."/>
            <person name="Chowdhary B.P."/>
            <person name="Coleman S.J."/>
            <person name="Della Valle G."/>
            <person name="Fryc S."/>
            <person name="Guerin G."/>
            <person name="Hasegawa T."/>
            <person name="Hill E.W."/>
            <person name="Jurka J."/>
            <person name="Kiialainen A."/>
            <person name="Lindgren G."/>
            <person name="Liu J."/>
            <person name="Magnani E."/>
            <person name="Mickelson J.R."/>
            <person name="Murray J."/>
            <person name="Nergadze S.G."/>
            <person name="Onofrio R."/>
            <person name="Pedroni S."/>
            <person name="Piras M.F."/>
            <person name="Raudsepp T."/>
            <person name="Rocchi M."/>
            <person name="Roeed K.H."/>
            <person name="Ryder O.A."/>
            <person name="Searle S."/>
            <person name="Skow L."/>
            <person name="Swinburne J.E."/>
            <person name="Syvaenen A.C."/>
            <person name="Tozaki T."/>
            <person name="Valberg S.J."/>
            <person name="Vaudin M."/>
            <person name="White J.R."/>
            <person name="Zody M.C."/>
            <person name="Lander E.S."/>
            <person name="Lindblad-Toh K."/>
        </authorList>
    </citation>
    <scope>NUCLEOTIDE SEQUENCE [LARGE SCALE GENOMIC DNA]</scope>
    <source>
        <strain evidence="1 2">Thoroughbred</strain>
    </source>
</reference>
<name>A0A9L0SFZ8_HORSE</name>
<reference evidence="1" key="2">
    <citation type="submission" date="2025-08" db="UniProtKB">
        <authorList>
            <consortium name="Ensembl"/>
        </authorList>
    </citation>
    <scope>IDENTIFICATION</scope>
    <source>
        <strain evidence="1">Thoroughbred</strain>
    </source>
</reference>
<evidence type="ECO:0000313" key="1">
    <source>
        <dbReference type="Ensembl" id="ENSECAP00000073775.1"/>
    </source>
</evidence>
<dbReference type="AlphaFoldDB" id="A0A9L0SFZ8"/>
<evidence type="ECO:0000313" key="2">
    <source>
        <dbReference type="Proteomes" id="UP000002281"/>
    </source>
</evidence>
<protein>
    <submittedName>
        <fullName evidence="1">Uncharacterized protein</fullName>
    </submittedName>
</protein>
<organism evidence="1 2">
    <name type="scientific">Equus caballus</name>
    <name type="common">Horse</name>
    <dbReference type="NCBI Taxonomy" id="9796"/>
    <lineage>
        <taxon>Eukaryota</taxon>
        <taxon>Metazoa</taxon>
        <taxon>Chordata</taxon>
        <taxon>Craniata</taxon>
        <taxon>Vertebrata</taxon>
        <taxon>Euteleostomi</taxon>
        <taxon>Mammalia</taxon>
        <taxon>Eutheria</taxon>
        <taxon>Laurasiatheria</taxon>
        <taxon>Perissodactyla</taxon>
        <taxon>Equidae</taxon>
        <taxon>Equus</taxon>
    </lineage>
</organism>
<dbReference type="GeneTree" id="ENSGT00900000143497"/>
<dbReference type="Ensembl" id="ENSECAT00000140137.1">
    <property type="protein sequence ID" value="ENSECAP00000073775.1"/>
    <property type="gene ID" value="ENSECAG00000049764.1"/>
</dbReference>
<reference evidence="1" key="3">
    <citation type="submission" date="2025-09" db="UniProtKB">
        <authorList>
            <consortium name="Ensembl"/>
        </authorList>
    </citation>
    <scope>IDENTIFICATION</scope>
    <source>
        <strain evidence="1">Thoroughbred</strain>
    </source>
</reference>
<dbReference type="Proteomes" id="UP000002281">
    <property type="component" value="Chromosome 19"/>
</dbReference>
<proteinExistence type="predicted"/>